<protein>
    <submittedName>
        <fullName evidence="1">Uncharacterized protein</fullName>
    </submittedName>
</protein>
<sequence>MKNKKLSIPVFFSAVIFSAVLWGNNYAYSEEETFKHSVKPLAQERQIPETIELPMCPSCKKGHLGPMKGKTVAPMGMVCPDCKKEVSEFDVHHCDECDKDALVCVMCKAESAKLKAETKEAKCPKCKIVKSRHVKAKAFSKWEMKCPDCKKKTQEWTLQHCDECDIDFLTCPLCKNEQKKTEK</sequence>
<proteinExistence type="predicted"/>
<keyword evidence="2" id="KW-1185">Reference proteome</keyword>
<evidence type="ECO:0000313" key="2">
    <source>
        <dbReference type="Proteomes" id="UP000221734"/>
    </source>
</evidence>
<dbReference type="KEGG" id="kst:KSMBR1_0314"/>
<reference evidence="2" key="1">
    <citation type="submission" date="2017-10" db="EMBL/GenBank/DDBJ databases">
        <authorList>
            <person name="Frank J."/>
        </authorList>
    </citation>
    <scope>NUCLEOTIDE SEQUENCE [LARGE SCALE GENOMIC DNA]</scope>
</reference>
<dbReference type="RefSeq" id="WP_099323742.1">
    <property type="nucleotide sequence ID" value="NZ_LT934425.1"/>
</dbReference>
<gene>
    <name evidence="1" type="ORF">KSMBR1_0314</name>
</gene>
<evidence type="ECO:0000313" key="1">
    <source>
        <dbReference type="EMBL" id="SOH02830.1"/>
    </source>
</evidence>
<dbReference type="OrthoDB" id="273180at2"/>
<name>A0A2C9CAW2_KUEST</name>
<dbReference type="AlphaFoldDB" id="A0A2C9CAW2"/>
<accession>A0A2C9CAW2</accession>
<dbReference type="EMBL" id="LT934425">
    <property type="protein sequence ID" value="SOH02830.1"/>
    <property type="molecule type" value="Genomic_DNA"/>
</dbReference>
<dbReference type="Proteomes" id="UP000221734">
    <property type="component" value="Chromosome Kuenenia_stuttgartiensis_MBR1"/>
</dbReference>
<organism evidence="1 2">
    <name type="scientific">Kuenenia stuttgartiensis</name>
    <dbReference type="NCBI Taxonomy" id="174633"/>
    <lineage>
        <taxon>Bacteria</taxon>
        <taxon>Pseudomonadati</taxon>
        <taxon>Planctomycetota</taxon>
        <taxon>Candidatus Brocadiia</taxon>
        <taxon>Candidatus Brocadiales</taxon>
        <taxon>Candidatus Brocadiaceae</taxon>
        <taxon>Candidatus Kuenenia</taxon>
    </lineage>
</organism>